<gene>
    <name evidence="1" type="ORF">LMH87_006546</name>
</gene>
<accession>A0A9W8QR35</accession>
<reference evidence="1" key="1">
    <citation type="journal article" date="2023" name="Access Microbiol">
        <title>De-novo genome assembly for Akanthomyces muscarius, a biocontrol agent of insect agricultural pests.</title>
        <authorList>
            <person name="Erdos Z."/>
            <person name="Studholme D.J."/>
            <person name="Raymond B."/>
            <person name="Sharma M."/>
        </authorList>
    </citation>
    <scope>NUCLEOTIDE SEQUENCE</scope>
    <source>
        <strain evidence="1">Ve6</strain>
    </source>
</reference>
<proteinExistence type="predicted"/>
<sequence length="67" mass="7856">MFKCYSTLLPLPSFLAGQPGYSNHMTDHYYALHYQVLPQREYNLHLLPQKQPRQETSASRRNFAQDG</sequence>
<keyword evidence="2" id="KW-1185">Reference proteome</keyword>
<dbReference type="KEGG" id="amus:LMH87_006546"/>
<comment type="caution">
    <text evidence="1">The sequence shown here is derived from an EMBL/GenBank/DDBJ whole genome shotgun (WGS) entry which is preliminary data.</text>
</comment>
<dbReference type="RefSeq" id="XP_056059807.1">
    <property type="nucleotide sequence ID" value="XM_056204451.1"/>
</dbReference>
<name>A0A9W8QR35_AKAMU</name>
<organism evidence="1 2">
    <name type="scientific">Akanthomyces muscarius</name>
    <name type="common">Entomopathogenic fungus</name>
    <name type="synonym">Lecanicillium muscarium</name>
    <dbReference type="NCBI Taxonomy" id="2231603"/>
    <lineage>
        <taxon>Eukaryota</taxon>
        <taxon>Fungi</taxon>
        <taxon>Dikarya</taxon>
        <taxon>Ascomycota</taxon>
        <taxon>Pezizomycotina</taxon>
        <taxon>Sordariomycetes</taxon>
        <taxon>Hypocreomycetidae</taxon>
        <taxon>Hypocreales</taxon>
        <taxon>Cordycipitaceae</taxon>
        <taxon>Akanthomyces</taxon>
    </lineage>
</organism>
<evidence type="ECO:0000313" key="1">
    <source>
        <dbReference type="EMBL" id="KAJ4164892.1"/>
    </source>
</evidence>
<evidence type="ECO:0000313" key="2">
    <source>
        <dbReference type="Proteomes" id="UP001144673"/>
    </source>
</evidence>
<dbReference type="AlphaFoldDB" id="A0A9W8QR35"/>
<dbReference type="EMBL" id="JAJHUN010000001">
    <property type="protein sequence ID" value="KAJ4164892.1"/>
    <property type="molecule type" value="Genomic_DNA"/>
</dbReference>
<protein>
    <submittedName>
        <fullName evidence="1">Uncharacterized protein</fullName>
    </submittedName>
</protein>
<dbReference type="GeneID" id="80893705"/>
<dbReference type="Proteomes" id="UP001144673">
    <property type="component" value="Chromosome 1"/>
</dbReference>